<dbReference type="EMBL" id="FOOC01000004">
    <property type="protein sequence ID" value="SFF44988.1"/>
    <property type="molecule type" value="Genomic_DNA"/>
</dbReference>
<dbReference type="RefSeq" id="WP_091532843.1">
    <property type="nucleotide sequence ID" value="NZ_FOOC01000004.1"/>
</dbReference>
<keyword evidence="3" id="KW-1185">Reference proteome</keyword>
<evidence type="ECO:0000313" key="2">
    <source>
        <dbReference type="EMBL" id="SFF44988.1"/>
    </source>
</evidence>
<dbReference type="Proteomes" id="UP000199771">
    <property type="component" value="Unassembled WGS sequence"/>
</dbReference>
<dbReference type="Pfam" id="PF01458">
    <property type="entry name" value="SUFBD_core"/>
    <property type="match status" value="1"/>
</dbReference>
<dbReference type="OrthoDB" id="9768262at2"/>
<dbReference type="AlphaFoldDB" id="A0A1I2ITM7"/>
<dbReference type="InterPro" id="IPR037284">
    <property type="entry name" value="SUF_FeS_clus_asmbl_SufBD_sf"/>
</dbReference>
<dbReference type="PANTHER" id="PTHR43575">
    <property type="entry name" value="PROTEIN ABCI7, CHLOROPLASTIC"/>
    <property type="match status" value="1"/>
</dbReference>
<organism evidence="2 3">
    <name type="scientific">Fontimonas thermophila</name>
    <dbReference type="NCBI Taxonomy" id="1076937"/>
    <lineage>
        <taxon>Bacteria</taxon>
        <taxon>Pseudomonadati</taxon>
        <taxon>Pseudomonadota</taxon>
        <taxon>Gammaproteobacteria</taxon>
        <taxon>Nevskiales</taxon>
        <taxon>Nevskiaceae</taxon>
        <taxon>Fontimonas</taxon>
    </lineage>
</organism>
<proteinExistence type="predicted"/>
<feature type="domain" description="SUF system FeS cluster assembly SufBD core" evidence="1">
    <location>
        <begin position="100"/>
        <end position="318"/>
    </location>
</feature>
<evidence type="ECO:0000259" key="1">
    <source>
        <dbReference type="Pfam" id="PF01458"/>
    </source>
</evidence>
<dbReference type="GO" id="GO:0016226">
    <property type="term" value="P:iron-sulfur cluster assembly"/>
    <property type="evidence" value="ECO:0007669"/>
    <property type="project" value="InterPro"/>
</dbReference>
<protein>
    <submittedName>
        <fullName evidence="2">Fe-S cluster assembly protein SufD</fullName>
    </submittedName>
</protein>
<dbReference type="SUPFAM" id="SSF101960">
    <property type="entry name" value="Stabilizer of iron transporter SufD"/>
    <property type="match status" value="1"/>
</dbReference>
<dbReference type="PANTHER" id="PTHR43575:SF1">
    <property type="entry name" value="PROTEIN ABCI7, CHLOROPLASTIC"/>
    <property type="match status" value="1"/>
</dbReference>
<dbReference type="InterPro" id="IPR055346">
    <property type="entry name" value="Fe-S_cluster_assembly_SufBD"/>
</dbReference>
<evidence type="ECO:0000313" key="3">
    <source>
        <dbReference type="Proteomes" id="UP000199771"/>
    </source>
</evidence>
<reference evidence="2 3" key="1">
    <citation type="submission" date="2016-10" db="EMBL/GenBank/DDBJ databases">
        <authorList>
            <person name="de Groot N.N."/>
        </authorList>
    </citation>
    <scope>NUCLEOTIDE SEQUENCE [LARGE SCALE GENOMIC DNA]</scope>
    <source>
        <strain evidence="2 3">DSM 23609</strain>
    </source>
</reference>
<dbReference type="STRING" id="1076937.SAMN04488120_104206"/>
<sequence>MMLDNIVTAIEALPDVSAARRAALDALLRLGLPGPHEEQWKYTDLSVLQTLAAEDIAPNPDTHEFPADYADGLDALNAALAGGQQHRPIDGQVRLDTGRHGRYHLTVDGNAELRLEDAGDTRFATCFITLALAPGARLRLTRVLTASEAAHRITRIAISVAENARVDIVTIDLDARFARHDLAVALDAPGATAHLYGLYAPAGATHLDHHVRVDHRAAHCISRGYFRGLAFDRACAVFNGRIMVHPHAQKTDSELRIANLLLSRKAQINAKPELEIYADDVKCAHGATFGRLDPTALFYLRTRGVPEAAARALLTYSFANEIFQHIHPPELRSEITAKFLTRMDGGAGITELT</sequence>
<dbReference type="InterPro" id="IPR000825">
    <property type="entry name" value="SUF_FeS_clus_asmbl_SufBD_core"/>
</dbReference>
<gene>
    <name evidence="2" type="ORF">SAMN04488120_104206</name>
</gene>
<name>A0A1I2ITM7_9GAMM</name>
<accession>A0A1I2ITM7</accession>